<feature type="region of interest" description="Disordered" evidence="1">
    <location>
        <begin position="196"/>
        <end position="223"/>
    </location>
</feature>
<proteinExistence type="predicted"/>
<sequence length="278" mass="30472">MRIASQGTLKNYVTFAVNFLKEHPTRSLTLHTLPFVPPSKDSVDSASSSESRTTPSNRQASASSIPQLISVVELVKRTFLSLLSPLLDGSDASSGEKVDRWVEQARERGLWQYNETGILEDIEHEFVFQPQDKKAGEETDEAEQALEKLKHILGGKTGPKMIHTPYMKITLSTVPIPSLASRKEVTCQSIILPPRVKKSKNKGRQARRQKLKQALCRKTDESNTISAQTNITTPLSALAAVSEDSSAEGYAAGTKRTSSQTDGEKGVVGGKKRRKVLA</sequence>
<organism evidence="2">
    <name type="scientific">Phaffia rhodozyma</name>
    <name type="common">Yeast</name>
    <name type="synonym">Xanthophyllomyces dendrorhous</name>
    <dbReference type="NCBI Taxonomy" id="264483"/>
    <lineage>
        <taxon>Eukaryota</taxon>
        <taxon>Fungi</taxon>
        <taxon>Dikarya</taxon>
        <taxon>Basidiomycota</taxon>
        <taxon>Agaricomycotina</taxon>
        <taxon>Tremellomycetes</taxon>
        <taxon>Cystofilobasidiales</taxon>
        <taxon>Mrakiaceae</taxon>
        <taxon>Phaffia</taxon>
    </lineage>
</organism>
<dbReference type="AlphaFoldDB" id="A0A0F7SY66"/>
<dbReference type="EMBL" id="LN483332">
    <property type="protein sequence ID" value="CED85475.1"/>
    <property type="molecule type" value="Genomic_DNA"/>
</dbReference>
<evidence type="ECO:0000256" key="1">
    <source>
        <dbReference type="SAM" id="MobiDB-lite"/>
    </source>
</evidence>
<feature type="region of interest" description="Disordered" evidence="1">
    <location>
        <begin position="246"/>
        <end position="278"/>
    </location>
</feature>
<feature type="compositionally biased region" description="Low complexity" evidence="1">
    <location>
        <begin position="39"/>
        <end position="56"/>
    </location>
</feature>
<name>A0A0F7SY66_PHARH</name>
<feature type="region of interest" description="Disordered" evidence="1">
    <location>
        <begin position="39"/>
        <end position="62"/>
    </location>
</feature>
<protein>
    <submittedName>
        <fullName evidence="2">Uncharacterized protein</fullName>
    </submittedName>
</protein>
<reference evidence="2" key="1">
    <citation type="submission" date="2014-08" db="EMBL/GenBank/DDBJ databases">
        <authorList>
            <person name="Sharma Rahul"/>
            <person name="Thines Marco"/>
        </authorList>
    </citation>
    <scope>NUCLEOTIDE SEQUENCE</scope>
</reference>
<accession>A0A0F7SY66</accession>
<evidence type="ECO:0000313" key="2">
    <source>
        <dbReference type="EMBL" id="CED85475.1"/>
    </source>
</evidence>
<feature type="compositionally biased region" description="Basic residues" evidence="1">
    <location>
        <begin position="196"/>
        <end position="211"/>
    </location>
</feature>